<dbReference type="GO" id="GO:0005737">
    <property type="term" value="C:cytoplasm"/>
    <property type="evidence" value="ECO:0007669"/>
    <property type="project" value="TreeGrafter"/>
</dbReference>
<dbReference type="Pfam" id="PF01965">
    <property type="entry name" value="DJ-1_PfpI"/>
    <property type="match status" value="1"/>
</dbReference>
<name>A0A485M4V9_9ZZZZ</name>
<keyword evidence="2" id="KW-0456">Lyase</keyword>
<proteinExistence type="predicted"/>
<evidence type="ECO:0000313" key="2">
    <source>
        <dbReference type="EMBL" id="VFU15998.1"/>
    </source>
</evidence>
<dbReference type="GO" id="GO:0050549">
    <property type="term" value="F:cyclohexyl-isocyanide hydratase activity"/>
    <property type="evidence" value="ECO:0007669"/>
    <property type="project" value="UniProtKB-EC"/>
</dbReference>
<accession>A0A485M4V9</accession>
<gene>
    <name evidence="2" type="primary">inhA</name>
    <name evidence="2" type="ORF">SCFA_490002</name>
</gene>
<dbReference type="Gene3D" id="3.40.50.880">
    <property type="match status" value="1"/>
</dbReference>
<dbReference type="CDD" id="cd03135">
    <property type="entry name" value="GATase1_DJ-1"/>
    <property type="match status" value="1"/>
</dbReference>
<dbReference type="PANTHER" id="PTHR48094">
    <property type="entry name" value="PROTEIN/NUCLEIC ACID DEGLYCASE DJ-1-RELATED"/>
    <property type="match status" value="1"/>
</dbReference>
<feature type="domain" description="DJ-1/PfpI" evidence="1">
    <location>
        <begin position="2"/>
        <end position="175"/>
    </location>
</feature>
<dbReference type="InterPro" id="IPR050325">
    <property type="entry name" value="Prot/Nucl_acid_deglycase"/>
</dbReference>
<dbReference type="AlphaFoldDB" id="A0A485M4V9"/>
<sequence length="193" mass="20756">MKHVLILLANGFEVYEAAAFTDVLGWADTFGTEHIRVITAGLHPELTCTFGHQTVPAALVHELDLDGINALAIPGGFGTAGFYEDSFSEEFLEVIRDFARSGKPVAAVCVASLCLGMSGVLKGRSATTYHLEEHKKKQLAATGAVVQDKRIVRDGNLITSTSPGTAIDVAFLLLEILTSRENADHIRELMGFV</sequence>
<dbReference type="SUPFAM" id="SSF52317">
    <property type="entry name" value="Class I glutamine amidotransferase-like"/>
    <property type="match status" value="1"/>
</dbReference>
<dbReference type="InterPro" id="IPR029062">
    <property type="entry name" value="Class_I_gatase-like"/>
</dbReference>
<dbReference type="InterPro" id="IPR002818">
    <property type="entry name" value="DJ-1/PfpI"/>
</dbReference>
<dbReference type="PANTHER" id="PTHR48094:SF5">
    <property type="entry name" value="PROTEIN DJ-1 HOMOLOG"/>
    <property type="match status" value="1"/>
</dbReference>
<protein>
    <submittedName>
        <fullName evidence="2">Isonitrile hydratase</fullName>
        <ecNumber evidence="2">4.2.1.103</ecNumber>
    </submittedName>
</protein>
<organism evidence="2">
    <name type="scientific">anaerobic digester metagenome</name>
    <dbReference type="NCBI Taxonomy" id="1263854"/>
    <lineage>
        <taxon>unclassified sequences</taxon>
        <taxon>metagenomes</taxon>
        <taxon>ecological metagenomes</taxon>
    </lineage>
</organism>
<dbReference type="EC" id="4.2.1.103" evidence="2"/>
<dbReference type="EMBL" id="CAADRM010000113">
    <property type="protein sequence ID" value="VFU15998.1"/>
    <property type="molecule type" value="Genomic_DNA"/>
</dbReference>
<evidence type="ECO:0000259" key="1">
    <source>
        <dbReference type="Pfam" id="PF01965"/>
    </source>
</evidence>
<reference evidence="2" key="1">
    <citation type="submission" date="2019-03" db="EMBL/GenBank/DDBJ databases">
        <authorList>
            <person name="Hao L."/>
        </authorList>
    </citation>
    <scope>NUCLEOTIDE SEQUENCE</scope>
</reference>